<dbReference type="EMBL" id="QTKU01000003">
    <property type="protein sequence ID" value="MBS8261110.1"/>
    <property type="molecule type" value="Genomic_DNA"/>
</dbReference>
<protein>
    <recommendedName>
        <fullName evidence="3">Sce7726 family protein</fullName>
    </recommendedName>
</protein>
<reference evidence="1" key="1">
    <citation type="submission" date="2018-08" db="EMBL/GenBank/DDBJ databases">
        <authorList>
            <person name="Jin W."/>
            <person name="Wang H."/>
            <person name="Yang Y."/>
            <person name="Li M."/>
            <person name="Liu J."/>
        </authorList>
    </citation>
    <scope>NUCLEOTIDE SEQUENCE</scope>
    <source>
        <strain evidence="1">AESS21</strain>
    </source>
</reference>
<evidence type="ECO:0000313" key="1">
    <source>
        <dbReference type="EMBL" id="MBS8261110.1"/>
    </source>
</evidence>
<dbReference type="Proteomes" id="UP000705379">
    <property type="component" value="Unassembled WGS sequence"/>
</dbReference>
<organism evidence="1 2">
    <name type="scientific">Roseibium polysiphoniae</name>
    <dbReference type="NCBI Taxonomy" id="2571221"/>
    <lineage>
        <taxon>Bacteria</taxon>
        <taxon>Pseudomonadati</taxon>
        <taxon>Pseudomonadota</taxon>
        <taxon>Alphaproteobacteria</taxon>
        <taxon>Hyphomicrobiales</taxon>
        <taxon>Stappiaceae</taxon>
        <taxon>Roseibium</taxon>
    </lineage>
</organism>
<comment type="caution">
    <text evidence="1">The sequence shown here is derived from an EMBL/GenBank/DDBJ whole genome shotgun (WGS) entry which is preliminary data.</text>
</comment>
<dbReference type="NCBIfam" id="NF033832">
    <property type="entry name" value="sce7726_fam"/>
    <property type="match status" value="1"/>
</dbReference>
<evidence type="ECO:0000313" key="2">
    <source>
        <dbReference type="Proteomes" id="UP000705379"/>
    </source>
</evidence>
<dbReference type="AlphaFoldDB" id="A0A944CEQ9"/>
<name>A0A944CEQ9_9HYPH</name>
<proteinExistence type="predicted"/>
<accession>A0A944CEQ9</accession>
<sequence length="242" mass="28146">MDIKVFNEHRLKCEFLNEMRRRRHINRNSIVATEYVLGSTGRRADLSILHKGEHIGIEIKSQLDKLDRLPGQLSVYTACFDRVILVADEKHIENAEKLASVDVELWQFSNSGEFQCRREAQYRPAKKPTVAVRLLTEPTIKRLLKLPANEAASRTALFKQASELQDSVIYQAVADTFKQTFEMTSSRFWNYVGRKKIRQDALEQLSRFAPLRSEAQVNRRVAKEFWADWQEHARIALQRECA</sequence>
<gene>
    <name evidence="1" type="ORF">DYI23_12865</name>
</gene>
<dbReference type="RefSeq" id="WP_213216565.1">
    <property type="nucleotide sequence ID" value="NZ_QTKU01000003.1"/>
</dbReference>
<reference evidence="1" key="2">
    <citation type="journal article" date="2021" name="Microorganisms">
        <title>Bacterial Dimethylsulfoniopropionate Biosynthesis in the East China Sea.</title>
        <authorList>
            <person name="Liu J."/>
            <person name="Zhang Y."/>
            <person name="Liu J."/>
            <person name="Zhong H."/>
            <person name="Williams B.T."/>
            <person name="Zheng Y."/>
            <person name="Curson A.R.J."/>
            <person name="Sun C."/>
            <person name="Sun H."/>
            <person name="Song D."/>
            <person name="Wagner Mackenzie B."/>
            <person name="Bermejo Martinez A."/>
            <person name="Todd J.D."/>
            <person name="Zhang X.H."/>
        </authorList>
    </citation>
    <scope>NUCLEOTIDE SEQUENCE</scope>
    <source>
        <strain evidence="1">AESS21</strain>
    </source>
</reference>
<evidence type="ECO:0008006" key="3">
    <source>
        <dbReference type="Google" id="ProtNLM"/>
    </source>
</evidence>
<dbReference type="InterPro" id="IPR047729">
    <property type="entry name" value="Sce7726-like"/>
</dbReference>